<keyword evidence="2" id="KW-1185">Reference proteome</keyword>
<reference evidence="1 2" key="2">
    <citation type="submission" date="2019-06" db="EMBL/GenBank/DDBJ databases">
        <title>Martelella lutilitoris sp. nov., isolated from a tidal mudflat.</title>
        <authorList>
            <person name="Kim Y.-J."/>
        </authorList>
    </citation>
    <scope>NUCLEOTIDE SEQUENCE [LARGE SCALE GENOMIC DNA]</scope>
    <source>
        <strain evidence="1 2">GH2-6</strain>
    </source>
</reference>
<dbReference type="Gene3D" id="2.40.128.130">
    <property type="entry name" value="Autotransporter beta-domain"/>
    <property type="match status" value="1"/>
</dbReference>
<dbReference type="NCBIfam" id="TIGR01414">
    <property type="entry name" value="autotrans_barl"/>
    <property type="match status" value="1"/>
</dbReference>
<dbReference type="AlphaFoldDB" id="A0A5C4JMI6"/>
<dbReference type="OrthoDB" id="6053567at2"/>
<dbReference type="InterPro" id="IPR036709">
    <property type="entry name" value="Autotransporte_beta_dom_sf"/>
</dbReference>
<proteinExistence type="predicted"/>
<name>A0A5C4JMI6_9HYPH</name>
<organism evidence="1 2">
    <name type="scientific">Martelella lutilitoris</name>
    <dbReference type="NCBI Taxonomy" id="2583532"/>
    <lineage>
        <taxon>Bacteria</taxon>
        <taxon>Pseudomonadati</taxon>
        <taxon>Pseudomonadota</taxon>
        <taxon>Alphaproteobacteria</taxon>
        <taxon>Hyphomicrobiales</taxon>
        <taxon>Aurantimonadaceae</taxon>
        <taxon>Martelella</taxon>
    </lineage>
</organism>
<sequence length="94" mass="9919">MRPGFPARRGSMARLYGAANIGHEFLGKTTATVSDIYAFSSEPDDWAGEVAIGGAIDWQAGKLQYAAFAEITATTGFSTGSYSYGGNLGLKVKF</sequence>
<dbReference type="GO" id="GO:0019867">
    <property type="term" value="C:outer membrane"/>
    <property type="evidence" value="ECO:0007669"/>
    <property type="project" value="InterPro"/>
</dbReference>
<dbReference type="EMBL" id="VCLB01000010">
    <property type="protein sequence ID" value="TNB46344.1"/>
    <property type="molecule type" value="Genomic_DNA"/>
</dbReference>
<comment type="caution">
    <text evidence="1">The sequence shown here is derived from an EMBL/GenBank/DDBJ whole genome shotgun (WGS) entry which is preliminary data.</text>
</comment>
<dbReference type="InterPro" id="IPR006315">
    <property type="entry name" value="OM_autotransptr_brl_dom"/>
</dbReference>
<evidence type="ECO:0000313" key="2">
    <source>
        <dbReference type="Proteomes" id="UP000307874"/>
    </source>
</evidence>
<gene>
    <name evidence="1" type="ORF">FF124_17590</name>
</gene>
<protein>
    <submittedName>
        <fullName evidence="1">Autotransporter outer membrane beta-barrel domain-containing protein</fullName>
    </submittedName>
</protein>
<accession>A0A5C4JMI6</accession>
<dbReference type="SUPFAM" id="SSF103515">
    <property type="entry name" value="Autotransporter"/>
    <property type="match status" value="1"/>
</dbReference>
<reference evidence="1 2" key="1">
    <citation type="submission" date="2019-05" db="EMBL/GenBank/DDBJ databases">
        <authorList>
            <person name="Lee S.D."/>
        </authorList>
    </citation>
    <scope>NUCLEOTIDE SEQUENCE [LARGE SCALE GENOMIC DNA]</scope>
    <source>
        <strain evidence="1 2">GH2-6</strain>
    </source>
</reference>
<evidence type="ECO:0000313" key="1">
    <source>
        <dbReference type="EMBL" id="TNB46344.1"/>
    </source>
</evidence>
<dbReference type="Proteomes" id="UP000307874">
    <property type="component" value="Unassembled WGS sequence"/>
</dbReference>